<keyword evidence="2" id="KW-0288">FMN</keyword>
<evidence type="ECO:0000259" key="4">
    <source>
        <dbReference type="Pfam" id="PF03358"/>
    </source>
</evidence>
<organism evidence="5 6">
    <name type="scientific">Melghiribacillus thermohalophilus</name>
    <dbReference type="NCBI Taxonomy" id="1324956"/>
    <lineage>
        <taxon>Bacteria</taxon>
        <taxon>Bacillati</taxon>
        <taxon>Bacillota</taxon>
        <taxon>Bacilli</taxon>
        <taxon>Bacillales</taxon>
        <taxon>Bacillaceae</taxon>
        <taxon>Melghiribacillus</taxon>
    </lineage>
</organism>
<dbReference type="GO" id="GO:0016491">
    <property type="term" value="F:oxidoreductase activity"/>
    <property type="evidence" value="ECO:0007669"/>
    <property type="project" value="UniProtKB-KW"/>
</dbReference>
<dbReference type="Proteomes" id="UP000294650">
    <property type="component" value="Unassembled WGS sequence"/>
</dbReference>
<accession>A0A4R3MV02</accession>
<dbReference type="OrthoDB" id="1643408at2"/>
<dbReference type="Pfam" id="PF03358">
    <property type="entry name" value="FMN_red"/>
    <property type="match status" value="1"/>
</dbReference>
<dbReference type="InterPro" id="IPR051814">
    <property type="entry name" value="NAD(P)H-dep_FMN_reductase"/>
</dbReference>
<protein>
    <submittedName>
        <fullName evidence="5">FMN reductase</fullName>
    </submittedName>
</protein>
<dbReference type="Gene3D" id="3.40.50.360">
    <property type="match status" value="1"/>
</dbReference>
<sequence>MKILLINGTIIGGGKTNTLLHETKTYLHQIRDDVETELLDLQNYSMEFVDGRPFDQYNEETREVIEKVTSADGYIFATPIFQASIPGTFKNMFDHIHPDALRYKPAAIVANGGTYQHHLVAENQLKPILDYFRCLIVPNYVYTHTSHFSEQNELIDEDIQNRLKELTRVFSAYLDMGKKLKAE</sequence>
<keyword evidence="1" id="KW-0285">Flavoprotein</keyword>
<dbReference type="PANTHER" id="PTHR43408:SF2">
    <property type="entry name" value="FMN REDUCTASE (NADPH)"/>
    <property type="match status" value="1"/>
</dbReference>
<feature type="domain" description="NADPH-dependent FMN reductase-like" evidence="4">
    <location>
        <begin position="1"/>
        <end position="145"/>
    </location>
</feature>
<evidence type="ECO:0000256" key="2">
    <source>
        <dbReference type="ARBA" id="ARBA00022643"/>
    </source>
</evidence>
<name>A0A4R3MV02_9BACI</name>
<evidence type="ECO:0000313" key="5">
    <source>
        <dbReference type="EMBL" id="TCT20340.1"/>
    </source>
</evidence>
<gene>
    <name evidence="5" type="ORF">EDD68_11422</name>
</gene>
<keyword evidence="3" id="KW-0560">Oxidoreductase</keyword>
<dbReference type="RefSeq" id="WP_132372119.1">
    <property type="nucleotide sequence ID" value="NZ_SMAN01000014.1"/>
</dbReference>
<dbReference type="SUPFAM" id="SSF52218">
    <property type="entry name" value="Flavoproteins"/>
    <property type="match status" value="1"/>
</dbReference>
<dbReference type="InterPro" id="IPR005025">
    <property type="entry name" value="FMN_Rdtase-like_dom"/>
</dbReference>
<dbReference type="AlphaFoldDB" id="A0A4R3MV02"/>
<dbReference type="PANTHER" id="PTHR43408">
    <property type="entry name" value="FMN REDUCTASE (NADPH)"/>
    <property type="match status" value="1"/>
</dbReference>
<comment type="caution">
    <text evidence="5">The sequence shown here is derived from an EMBL/GenBank/DDBJ whole genome shotgun (WGS) entry which is preliminary data.</text>
</comment>
<proteinExistence type="predicted"/>
<evidence type="ECO:0000256" key="3">
    <source>
        <dbReference type="ARBA" id="ARBA00023002"/>
    </source>
</evidence>
<dbReference type="InterPro" id="IPR029039">
    <property type="entry name" value="Flavoprotein-like_sf"/>
</dbReference>
<keyword evidence="6" id="KW-1185">Reference proteome</keyword>
<evidence type="ECO:0000256" key="1">
    <source>
        <dbReference type="ARBA" id="ARBA00022630"/>
    </source>
</evidence>
<dbReference type="EMBL" id="SMAN01000014">
    <property type="protein sequence ID" value="TCT20340.1"/>
    <property type="molecule type" value="Genomic_DNA"/>
</dbReference>
<reference evidence="5 6" key="1">
    <citation type="submission" date="2019-03" db="EMBL/GenBank/DDBJ databases">
        <title>Genomic Encyclopedia of Type Strains, Phase IV (KMG-IV): sequencing the most valuable type-strain genomes for metagenomic binning, comparative biology and taxonomic classification.</title>
        <authorList>
            <person name="Goeker M."/>
        </authorList>
    </citation>
    <scope>NUCLEOTIDE SEQUENCE [LARGE SCALE GENOMIC DNA]</scope>
    <source>
        <strain evidence="5 6">DSM 25894</strain>
    </source>
</reference>
<evidence type="ECO:0000313" key="6">
    <source>
        <dbReference type="Proteomes" id="UP000294650"/>
    </source>
</evidence>